<organism evidence="9 10">
    <name type="scientific">Mucilaginibacter yixingensis</name>
    <dbReference type="NCBI Taxonomy" id="1295612"/>
    <lineage>
        <taxon>Bacteria</taxon>
        <taxon>Pseudomonadati</taxon>
        <taxon>Bacteroidota</taxon>
        <taxon>Sphingobacteriia</taxon>
        <taxon>Sphingobacteriales</taxon>
        <taxon>Sphingobacteriaceae</taxon>
        <taxon>Mucilaginibacter</taxon>
    </lineage>
</organism>
<evidence type="ECO:0000313" key="10">
    <source>
        <dbReference type="Proteomes" id="UP000244168"/>
    </source>
</evidence>
<dbReference type="Proteomes" id="UP000244168">
    <property type="component" value="Unassembled WGS sequence"/>
</dbReference>
<evidence type="ECO:0000313" key="9">
    <source>
        <dbReference type="EMBL" id="PTR01458.1"/>
    </source>
</evidence>
<evidence type="ECO:0000256" key="3">
    <source>
        <dbReference type="ARBA" id="ARBA00022729"/>
    </source>
</evidence>
<proteinExistence type="inferred from homology"/>
<dbReference type="InterPro" id="IPR012944">
    <property type="entry name" value="SusD_RagB_dom"/>
</dbReference>
<evidence type="ECO:0000256" key="6">
    <source>
        <dbReference type="SAM" id="SignalP"/>
    </source>
</evidence>
<gene>
    <name evidence="9" type="ORF">C8P68_101692</name>
</gene>
<evidence type="ECO:0000256" key="2">
    <source>
        <dbReference type="ARBA" id="ARBA00006275"/>
    </source>
</evidence>
<dbReference type="SUPFAM" id="SSF48452">
    <property type="entry name" value="TPR-like"/>
    <property type="match status" value="1"/>
</dbReference>
<dbReference type="PROSITE" id="PS51257">
    <property type="entry name" value="PROKAR_LIPOPROTEIN"/>
    <property type="match status" value="1"/>
</dbReference>
<dbReference type="OrthoDB" id="9783641at2"/>
<evidence type="ECO:0000259" key="7">
    <source>
        <dbReference type="Pfam" id="PF07980"/>
    </source>
</evidence>
<keyword evidence="3 6" id="KW-0732">Signal</keyword>
<dbReference type="RefSeq" id="WP_107826844.1">
    <property type="nucleotide sequence ID" value="NZ_CP160205.1"/>
</dbReference>
<evidence type="ECO:0000256" key="1">
    <source>
        <dbReference type="ARBA" id="ARBA00004442"/>
    </source>
</evidence>
<dbReference type="InterPro" id="IPR033985">
    <property type="entry name" value="SusD-like_N"/>
</dbReference>
<feature type="domain" description="SusD-like N-terminal" evidence="8">
    <location>
        <begin position="36"/>
        <end position="225"/>
    </location>
</feature>
<dbReference type="EMBL" id="QAOQ01000001">
    <property type="protein sequence ID" value="PTR01458.1"/>
    <property type="molecule type" value="Genomic_DNA"/>
</dbReference>
<evidence type="ECO:0000256" key="4">
    <source>
        <dbReference type="ARBA" id="ARBA00023136"/>
    </source>
</evidence>
<reference evidence="9 10" key="1">
    <citation type="submission" date="2018-04" db="EMBL/GenBank/DDBJ databases">
        <title>Genomic Encyclopedia of Archaeal and Bacterial Type Strains, Phase II (KMG-II): from individual species to whole genera.</title>
        <authorList>
            <person name="Goeker M."/>
        </authorList>
    </citation>
    <scope>NUCLEOTIDE SEQUENCE [LARGE SCALE GENOMIC DNA]</scope>
    <source>
        <strain evidence="9 10">DSM 26809</strain>
    </source>
</reference>
<evidence type="ECO:0000256" key="5">
    <source>
        <dbReference type="ARBA" id="ARBA00023237"/>
    </source>
</evidence>
<feature type="chain" id="PRO_5015742827" evidence="6">
    <location>
        <begin position="22"/>
        <end position="530"/>
    </location>
</feature>
<dbReference type="Pfam" id="PF14322">
    <property type="entry name" value="SusD-like_3"/>
    <property type="match status" value="1"/>
</dbReference>
<dbReference type="InterPro" id="IPR011990">
    <property type="entry name" value="TPR-like_helical_dom_sf"/>
</dbReference>
<comment type="subcellular location">
    <subcellularLocation>
        <location evidence="1">Cell outer membrane</location>
    </subcellularLocation>
</comment>
<feature type="signal peptide" evidence="6">
    <location>
        <begin position="1"/>
        <end position="21"/>
    </location>
</feature>
<comment type="similarity">
    <text evidence="2">Belongs to the SusD family.</text>
</comment>
<comment type="caution">
    <text evidence="9">The sequence shown here is derived from an EMBL/GenBank/DDBJ whole genome shotgun (WGS) entry which is preliminary data.</text>
</comment>
<dbReference type="GO" id="GO:0009279">
    <property type="term" value="C:cell outer membrane"/>
    <property type="evidence" value="ECO:0007669"/>
    <property type="project" value="UniProtKB-SubCell"/>
</dbReference>
<keyword evidence="5" id="KW-0998">Cell outer membrane</keyword>
<keyword evidence="10" id="KW-1185">Reference proteome</keyword>
<evidence type="ECO:0000259" key="8">
    <source>
        <dbReference type="Pfam" id="PF14322"/>
    </source>
</evidence>
<dbReference type="Gene3D" id="1.25.40.390">
    <property type="match status" value="1"/>
</dbReference>
<feature type="domain" description="RagB/SusD" evidence="7">
    <location>
        <begin position="382"/>
        <end position="530"/>
    </location>
</feature>
<dbReference type="AlphaFoldDB" id="A0A2T5JGB5"/>
<protein>
    <submittedName>
        <fullName evidence="9">Putative outer membrane starch-binding protein</fullName>
    </submittedName>
</protein>
<keyword evidence="4" id="KW-0472">Membrane</keyword>
<sequence>MKKLSYIIAAVLFIAVSSCRKLDVPVQSQYTTSNFPVTQADFNALLGTMYSNLSSTWGITYWRTQELSTDEAILPARDGNFDDGGVYRQMHYHSWTFDHSYLMTTWAWGFGTGITNCNRIINLIGQSPASASSKAASVAETRAMRALYYFFMMDSYGNVPIYTDFPVASPPATQPRAKVFDFIESELKAVIPLLPAKSNSSATNTLQYGRANKEMAFAILQKMYLNAQVYNNTNRLNDAVAMADSIQKNPNYTLDASYRSIFLPNNGPQISETIFAVPYDQQIPGNQFTRFGFFPALLPYYTGLNFVSGSIAMSTTPEFYARFNLQGDVRNNTWLNGPQYIPDGNGGWTNQPAMYNGSQIVITAPIILVPGKPFDVGNTAAAQAEGVRSIKYYPDPTYTQTARLNGNDMPMFRLADVLLMKAEAILRGANATTVNGVLQTPDYLVNLIRKRANAPTVSGFTLDQMLDERGRELSWEGWRRNDLIRFGQFEKEYPLPNDNLKMNTDPTRRLFPVPSNELLLNPKLVQNPGY</sequence>
<name>A0A2T5JGB5_9SPHI</name>
<dbReference type="Pfam" id="PF07980">
    <property type="entry name" value="SusD_RagB"/>
    <property type="match status" value="1"/>
</dbReference>
<accession>A0A2T5JGB5</accession>